<dbReference type="EMBL" id="CAJNNV010031383">
    <property type="protein sequence ID" value="CAE8635979.1"/>
    <property type="molecule type" value="Genomic_DNA"/>
</dbReference>
<accession>A0A813HDL5</accession>
<keyword evidence="3" id="KW-1185">Reference proteome</keyword>
<dbReference type="AlphaFoldDB" id="A0A813HDL5"/>
<dbReference type="Proteomes" id="UP000654075">
    <property type="component" value="Unassembled WGS sequence"/>
</dbReference>
<comment type="caution">
    <text evidence="2">The sequence shown here is derived from an EMBL/GenBank/DDBJ whole genome shotgun (WGS) entry which is preliminary data.</text>
</comment>
<name>A0A813HDL5_POLGL</name>
<evidence type="ECO:0000313" key="2">
    <source>
        <dbReference type="EMBL" id="CAE8635979.1"/>
    </source>
</evidence>
<evidence type="ECO:0000313" key="3">
    <source>
        <dbReference type="Proteomes" id="UP000654075"/>
    </source>
</evidence>
<proteinExistence type="predicted"/>
<feature type="region of interest" description="Disordered" evidence="1">
    <location>
        <begin position="70"/>
        <end position="91"/>
    </location>
</feature>
<gene>
    <name evidence="2" type="ORF">PGLA1383_LOCUS51519</name>
</gene>
<sequence>MARLLTKSTHAKFGSGRRSTLVCQAGLLCMLLLGAATAAASRAFMMPGRLGVSGRPPYRVPSALPRRFFGSSDAGSDAPKSRQGSQVPKRDDVTVADKMKELWEDPSLRTVVQVVSAGSLLVDIFGFVTGEAGISAGLAEALGSADVTALGEAASQAPLEDMADAGQREVLRVRLFVKVMYEAIALASGAHTARHQQAYFESEPQGTLLEISGTGGIAEQASLTCGIDMPLKVVVRISAHLAASDPGIAEKDLSGSVEAKAVNKRTLELAGEQFRFDRIYGPHVPASTVFADALVSLCRECAAGGRCAVAVLEAESGLGLALTWHTGCRQALGALVELAEEKQQQVATLKPAEETTVTPSAVLLSTRRFPRPAAAWPDLDFYTNNNNNRPDLDAEHEIAAQPGQLSLAVWEASPSGKPNNNNNNDSPAEASGNPPSPEALSEAFKVHPSLEGGSGSLVDIVVKAVLANAKRTLLIINIPQFSHDREKLLETMCIGHDDVQDTRNCQSSLGDGEDRPVPAAEDSCQPVLRRRSTVRPGWSSMIEPRSWGARTYCRSSPQTAGEQRRCRSSDTLAFPRDFAGSGCNSVPDLLAALSGMSAQVDRALASEAELRSRLQHSQSEVAALRDLASSQAKALASQENALRRLRELCKQQQQQLSTTQKQQQQQQQQPCLTGKLLEGGPSELESMRRALRAKDRAILSLQVRVGDALGQQAELAAKLETSERLAAATRKPPKKEAEGLLGCKGMPESTAASLSEPLGAIRLAPSPEPPPCQQGVPGSRSPPAVRPPVPNSSLSSPPSHEMLSRAGSRRRLSTAEMAITAVAAAAAVSPETPTTATTTAETPCSNSSLLPSTSAGELSRSCGFQSWSLCCSQCHV</sequence>
<evidence type="ECO:0000256" key="1">
    <source>
        <dbReference type="SAM" id="MobiDB-lite"/>
    </source>
</evidence>
<organism evidence="2 3">
    <name type="scientific">Polarella glacialis</name>
    <name type="common">Dinoflagellate</name>
    <dbReference type="NCBI Taxonomy" id="89957"/>
    <lineage>
        <taxon>Eukaryota</taxon>
        <taxon>Sar</taxon>
        <taxon>Alveolata</taxon>
        <taxon>Dinophyceae</taxon>
        <taxon>Suessiales</taxon>
        <taxon>Suessiaceae</taxon>
        <taxon>Polarella</taxon>
    </lineage>
</organism>
<feature type="region of interest" description="Disordered" evidence="1">
    <location>
        <begin position="411"/>
        <end position="440"/>
    </location>
</feature>
<feature type="region of interest" description="Disordered" evidence="1">
    <location>
        <begin position="660"/>
        <end position="679"/>
    </location>
</feature>
<feature type="region of interest" description="Disordered" evidence="1">
    <location>
        <begin position="826"/>
        <end position="850"/>
    </location>
</feature>
<feature type="region of interest" description="Disordered" evidence="1">
    <location>
        <begin position="723"/>
        <end position="811"/>
    </location>
</feature>
<reference evidence="2" key="1">
    <citation type="submission" date="2021-02" db="EMBL/GenBank/DDBJ databases">
        <authorList>
            <person name="Dougan E. K."/>
            <person name="Rhodes N."/>
            <person name="Thang M."/>
            <person name="Chan C."/>
        </authorList>
    </citation>
    <scope>NUCLEOTIDE SEQUENCE</scope>
</reference>
<feature type="compositionally biased region" description="Low complexity" evidence="1">
    <location>
        <begin position="660"/>
        <end position="669"/>
    </location>
</feature>
<protein>
    <submittedName>
        <fullName evidence="2">Uncharacterized protein</fullName>
    </submittedName>
</protein>
<feature type="compositionally biased region" description="Low complexity" evidence="1">
    <location>
        <begin position="826"/>
        <end position="843"/>
    </location>
</feature>